<reference evidence="9" key="1">
    <citation type="submission" date="2018-05" db="EMBL/GenBank/DDBJ databases">
        <authorList>
            <person name="Somerville V."/>
        </authorList>
    </citation>
    <scope>NUCLEOTIDE SEQUENCE</scope>
    <source>
        <strain evidence="9">NWC_1_1</strain>
        <strain evidence="8">NWC_2_1</strain>
    </source>
</reference>
<dbReference type="GO" id="GO:1901678">
    <property type="term" value="P:iron coordination entity transport"/>
    <property type="evidence" value="ECO:0007669"/>
    <property type="project" value="UniProtKB-ARBA"/>
</dbReference>
<evidence type="ECO:0000259" key="7">
    <source>
        <dbReference type="PROSITE" id="PS50983"/>
    </source>
</evidence>
<keyword evidence="4 6" id="KW-0732">Signal</keyword>
<keyword evidence="3" id="KW-0813">Transport</keyword>
<dbReference type="PROSITE" id="PS51257">
    <property type="entry name" value="PROKAR_LIPOPROTEIN"/>
    <property type="match status" value="1"/>
</dbReference>
<dbReference type="InterPro" id="IPR033870">
    <property type="entry name" value="FatB"/>
</dbReference>
<name>A0A3G6JZ72_STRTR</name>
<dbReference type="AlphaFoldDB" id="A0A3G6JZ72"/>
<feature type="compositionally biased region" description="Basic and acidic residues" evidence="5">
    <location>
        <begin position="244"/>
        <end position="258"/>
    </location>
</feature>
<evidence type="ECO:0000313" key="8">
    <source>
        <dbReference type="EMBL" id="AZA18130.1"/>
    </source>
</evidence>
<dbReference type="GO" id="GO:0030288">
    <property type="term" value="C:outer membrane-bounded periplasmic space"/>
    <property type="evidence" value="ECO:0007669"/>
    <property type="project" value="TreeGrafter"/>
</dbReference>
<evidence type="ECO:0000256" key="6">
    <source>
        <dbReference type="SAM" id="SignalP"/>
    </source>
</evidence>
<dbReference type="Pfam" id="PF01497">
    <property type="entry name" value="Peripla_BP_2"/>
    <property type="match status" value="1"/>
</dbReference>
<sequence length="348" mass="38048">MKKRKLFLALVALVSVLTLVACSNGSGKDSSATQEKTVTIKTSTGNNKVPKNPKKIVVLDYGVADTIRALGKEDSIVGLPIDRLPSYLSDFKNKKGITNVGNLKEVNLEKIAELEPDLIILSNRTQDRMEEFKKIAPTVYFETSSKDYWGSVKTNIQELAKVFGDKAEETAKTKLSEINQIVKKAQEANKDTQSTTLTVMLNEGNIAGVSPEGRFSFIYNSLGFKPTSLEIPNETHAGGKQGKKGKDEKNEKKASKEQKGGGYHLFSLSFESVNQVNPDFIFVIDRTLAIGGDDTQNSDILNNSLLQETNAGKNGHIVTLTSDLWYLSGGGLESTKLIFEEASKYAGQ</sequence>
<dbReference type="InterPro" id="IPR051313">
    <property type="entry name" value="Bact_iron-sidero_bind"/>
</dbReference>
<evidence type="ECO:0000256" key="3">
    <source>
        <dbReference type="ARBA" id="ARBA00022448"/>
    </source>
</evidence>
<evidence type="ECO:0000256" key="2">
    <source>
        <dbReference type="ARBA" id="ARBA00008814"/>
    </source>
</evidence>
<evidence type="ECO:0000256" key="5">
    <source>
        <dbReference type="SAM" id="MobiDB-lite"/>
    </source>
</evidence>
<evidence type="ECO:0000313" key="9">
    <source>
        <dbReference type="EMBL" id="AZA23482.1"/>
    </source>
</evidence>
<dbReference type="PROSITE" id="PS50983">
    <property type="entry name" value="FE_B12_PBP"/>
    <property type="match status" value="1"/>
</dbReference>
<gene>
    <name evidence="9" type="ORF">DF198_05085</name>
    <name evidence="8" type="ORF">DQL92_05075</name>
</gene>
<dbReference type="PANTHER" id="PTHR30532">
    <property type="entry name" value="IRON III DICITRATE-BINDING PERIPLASMIC PROTEIN"/>
    <property type="match status" value="1"/>
</dbReference>
<proteinExistence type="inferred from homology"/>
<dbReference type="CDD" id="cd01140">
    <property type="entry name" value="FatB"/>
    <property type="match status" value="1"/>
</dbReference>
<dbReference type="SUPFAM" id="SSF53807">
    <property type="entry name" value="Helical backbone' metal receptor"/>
    <property type="match status" value="1"/>
</dbReference>
<evidence type="ECO:0000256" key="4">
    <source>
        <dbReference type="ARBA" id="ARBA00022729"/>
    </source>
</evidence>
<feature type="region of interest" description="Disordered" evidence="5">
    <location>
        <begin position="229"/>
        <end position="258"/>
    </location>
</feature>
<dbReference type="Gene3D" id="3.40.50.1980">
    <property type="entry name" value="Nitrogenase molybdenum iron protein domain"/>
    <property type="match status" value="2"/>
</dbReference>
<comment type="subcellular location">
    <subcellularLocation>
        <location evidence="1">Cell envelope</location>
    </subcellularLocation>
</comment>
<organism evidence="9">
    <name type="scientific">Streptococcus thermophilus</name>
    <dbReference type="NCBI Taxonomy" id="1308"/>
    <lineage>
        <taxon>Bacteria</taxon>
        <taxon>Bacillati</taxon>
        <taxon>Bacillota</taxon>
        <taxon>Bacilli</taxon>
        <taxon>Lactobacillales</taxon>
        <taxon>Streptococcaceae</taxon>
        <taxon>Streptococcus</taxon>
    </lineage>
</organism>
<feature type="chain" id="PRO_5038233891" evidence="6">
    <location>
        <begin position="24"/>
        <end position="348"/>
    </location>
</feature>
<evidence type="ECO:0000256" key="1">
    <source>
        <dbReference type="ARBA" id="ARBA00004196"/>
    </source>
</evidence>
<dbReference type="EMBL" id="CP029252">
    <property type="protein sequence ID" value="AZA23482.1"/>
    <property type="molecule type" value="Genomic_DNA"/>
</dbReference>
<dbReference type="InterPro" id="IPR002491">
    <property type="entry name" value="ABC_transptr_periplasmic_BD"/>
</dbReference>
<protein>
    <submittedName>
        <fullName evidence="9">Ferrichrome ABC transporter substrate-binding protein</fullName>
    </submittedName>
</protein>
<accession>A0A3G6JZ72</accession>
<feature type="domain" description="Fe/B12 periplasmic-binding" evidence="7">
    <location>
        <begin position="55"/>
        <end position="348"/>
    </location>
</feature>
<dbReference type="EMBL" id="CP031021">
    <property type="protein sequence ID" value="AZA18130.1"/>
    <property type="molecule type" value="Genomic_DNA"/>
</dbReference>
<comment type="similarity">
    <text evidence="2">Belongs to the bacterial solute-binding protein 8 family.</text>
</comment>
<dbReference type="PANTHER" id="PTHR30532:SF28">
    <property type="entry name" value="PETROBACTIN-BINDING PROTEIN YCLQ"/>
    <property type="match status" value="1"/>
</dbReference>
<feature type="signal peptide" evidence="6">
    <location>
        <begin position="1"/>
        <end position="23"/>
    </location>
</feature>